<dbReference type="PANTHER" id="PTHR37984">
    <property type="entry name" value="PROTEIN CBG26694"/>
    <property type="match status" value="1"/>
</dbReference>
<dbReference type="GO" id="GO:0004222">
    <property type="term" value="F:metalloendopeptidase activity"/>
    <property type="evidence" value="ECO:0007669"/>
    <property type="project" value="InterPro"/>
</dbReference>
<reference evidence="3 4" key="1">
    <citation type="submission" date="2018-03" db="EMBL/GenBank/DDBJ databases">
        <title>Draft genome sequence of Rohu Carp (Labeo rohita).</title>
        <authorList>
            <person name="Das P."/>
            <person name="Kushwaha B."/>
            <person name="Joshi C.G."/>
            <person name="Kumar D."/>
            <person name="Nagpure N.S."/>
            <person name="Sahoo L."/>
            <person name="Das S.P."/>
            <person name="Bit A."/>
            <person name="Patnaik S."/>
            <person name="Meher P.K."/>
            <person name="Jayasankar P."/>
            <person name="Koringa P.G."/>
            <person name="Patel N.V."/>
            <person name="Hinsu A.T."/>
            <person name="Kumar R."/>
            <person name="Pandey M."/>
            <person name="Agarwal S."/>
            <person name="Srivastava S."/>
            <person name="Singh M."/>
            <person name="Iquebal M.A."/>
            <person name="Jaiswal S."/>
            <person name="Angadi U.B."/>
            <person name="Kumar N."/>
            <person name="Raza M."/>
            <person name="Shah T.M."/>
            <person name="Rai A."/>
            <person name="Jena J.K."/>
        </authorList>
    </citation>
    <scope>NUCLEOTIDE SEQUENCE [LARGE SCALE GENOMIC DNA]</scope>
    <source>
        <strain evidence="3">DASCIFA01</strain>
        <tissue evidence="3">Testis</tissue>
    </source>
</reference>
<dbReference type="EMBL" id="QBIY01011242">
    <property type="protein sequence ID" value="RXN33780.1"/>
    <property type="molecule type" value="Genomic_DNA"/>
</dbReference>
<evidence type="ECO:0000313" key="4">
    <source>
        <dbReference type="Proteomes" id="UP000290572"/>
    </source>
</evidence>
<keyword evidence="4" id="KW-1185">Reference proteome</keyword>
<dbReference type="GO" id="GO:0006508">
    <property type="term" value="P:proteolysis"/>
    <property type="evidence" value="ECO:0007669"/>
    <property type="project" value="InterPro"/>
</dbReference>
<organism evidence="3 4">
    <name type="scientific">Labeo rohita</name>
    <name type="common">Indian major carp</name>
    <name type="synonym">Cyprinus rohita</name>
    <dbReference type="NCBI Taxonomy" id="84645"/>
    <lineage>
        <taxon>Eukaryota</taxon>
        <taxon>Metazoa</taxon>
        <taxon>Chordata</taxon>
        <taxon>Craniata</taxon>
        <taxon>Vertebrata</taxon>
        <taxon>Euteleostomi</taxon>
        <taxon>Actinopterygii</taxon>
        <taxon>Neopterygii</taxon>
        <taxon>Teleostei</taxon>
        <taxon>Ostariophysi</taxon>
        <taxon>Cypriniformes</taxon>
        <taxon>Cyprinidae</taxon>
        <taxon>Labeoninae</taxon>
        <taxon>Labeonini</taxon>
        <taxon>Labeo</taxon>
    </lineage>
</organism>
<dbReference type="Gene3D" id="3.40.390.10">
    <property type="entry name" value="Collagenase (Catalytic Domain)"/>
    <property type="match status" value="1"/>
</dbReference>
<dbReference type="PANTHER" id="PTHR37984:SF15">
    <property type="entry name" value="INTEGRASE CATALYTIC DOMAIN-CONTAINING PROTEIN"/>
    <property type="match status" value="1"/>
</dbReference>
<comment type="caution">
    <text evidence="1">Lacks conserved residue(s) required for the propagation of feature annotation.</text>
</comment>
<dbReference type="InterPro" id="IPR001506">
    <property type="entry name" value="Peptidase_M12A"/>
</dbReference>
<dbReference type="STRING" id="84645.A0A498NP14"/>
<sequence length="197" mass="22391">MGGPRDLLCRLKERTDGNGRSLLLKNLRLGLKQRKDRGRYSGDCGSLQRSRRRSTRLNYALLYWWPGIDCLVKEYIQACQLCLSSDKTANTSAAPLQPVPFPSTPWDKVAVDVVGPFDTAVWDCRYALTLIDYHRNTEIDVDDGKDKDIFDINEEAGLHLVEGDILIQEGEDRNTILDEKYRWPTTVPYVLDSSLGL</sequence>
<dbReference type="Proteomes" id="UP000290572">
    <property type="component" value="Unassembled WGS sequence"/>
</dbReference>
<gene>
    <name evidence="3" type="ORF">ROHU_015330</name>
</gene>
<comment type="caution">
    <text evidence="3">The sequence shown here is derived from an EMBL/GenBank/DDBJ whole genome shotgun (WGS) entry which is preliminary data.</text>
</comment>
<protein>
    <submittedName>
        <fullName evidence="3">Meprin A subunit beta-like protein</fullName>
    </submittedName>
</protein>
<evidence type="ECO:0000259" key="2">
    <source>
        <dbReference type="PROSITE" id="PS51864"/>
    </source>
</evidence>
<name>A0A498NP14_LABRO</name>
<dbReference type="InterPro" id="IPR050951">
    <property type="entry name" value="Retrovirus_Pol_polyprotein"/>
</dbReference>
<dbReference type="AlphaFoldDB" id="A0A498NP14"/>
<accession>A0A498NP14</accession>
<proteinExistence type="predicted"/>
<evidence type="ECO:0000313" key="3">
    <source>
        <dbReference type="EMBL" id="RXN33780.1"/>
    </source>
</evidence>
<dbReference type="InterPro" id="IPR024079">
    <property type="entry name" value="MetalloPept_cat_dom_sf"/>
</dbReference>
<feature type="domain" description="Peptidase M12A" evidence="2">
    <location>
        <begin position="174"/>
        <end position="197"/>
    </location>
</feature>
<evidence type="ECO:0000256" key="1">
    <source>
        <dbReference type="PROSITE-ProRule" id="PRU01211"/>
    </source>
</evidence>
<dbReference type="PROSITE" id="PS51864">
    <property type="entry name" value="ASTACIN"/>
    <property type="match status" value="1"/>
</dbReference>